<proteinExistence type="predicted"/>
<protein>
    <submittedName>
        <fullName evidence="1">Uncharacterized protein</fullName>
    </submittedName>
</protein>
<dbReference type="EMBL" id="JAQMTU010000087">
    <property type="protein sequence ID" value="MDB9487733.1"/>
    <property type="molecule type" value="Genomic_DNA"/>
</dbReference>
<gene>
    <name evidence="1" type="ORF">PN492_14450</name>
</gene>
<name>A0ABT5A7T4_9CYAN</name>
<organism evidence="1 2">
    <name type="scientific">Dolichospermum circinale CS-537/01</name>
    <dbReference type="NCBI Taxonomy" id="3021739"/>
    <lineage>
        <taxon>Bacteria</taxon>
        <taxon>Bacillati</taxon>
        <taxon>Cyanobacteriota</taxon>
        <taxon>Cyanophyceae</taxon>
        <taxon>Nostocales</taxon>
        <taxon>Aphanizomenonaceae</taxon>
        <taxon>Dolichospermum</taxon>
        <taxon>Dolichospermum circinale</taxon>
    </lineage>
</organism>
<keyword evidence="2" id="KW-1185">Reference proteome</keyword>
<dbReference type="RefSeq" id="WP_271805802.1">
    <property type="nucleotide sequence ID" value="NZ_JAQMTU010000087.1"/>
</dbReference>
<reference evidence="1 2" key="1">
    <citation type="submission" date="2023-01" db="EMBL/GenBank/DDBJ databases">
        <title>Genomes from the Australian National Cyanobacteria Reference Collection.</title>
        <authorList>
            <person name="Willis A."/>
            <person name="Lee E.M.F."/>
        </authorList>
    </citation>
    <scope>NUCLEOTIDE SEQUENCE [LARGE SCALE GENOMIC DNA]</scope>
    <source>
        <strain evidence="1 2">CS-537/01</strain>
    </source>
</reference>
<sequence>MLNNLSVRGGNREQGTGNREQGTVLTVWISSIFQIRQRKMQFILRRH</sequence>
<evidence type="ECO:0000313" key="2">
    <source>
        <dbReference type="Proteomes" id="UP001212123"/>
    </source>
</evidence>
<accession>A0ABT5A7T4</accession>
<comment type="caution">
    <text evidence="1">The sequence shown here is derived from an EMBL/GenBank/DDBJ whole genome shotgun (WGS) entry which is preliminary data.</text>
</comment>
<dbReference type="Proteomes" id="UP001212123">
    <property type="component" value="Unassembled WGS sequence"/>
</dbReference>
<evidence type="ECO:0000313" key="1">
    <source>
        <dbReference type="EMBL" id="MDB9487733.1"/>
    </source>
</evidence>